<dbReference type="InterPro" id="IPR014729">
    <property type="entry name" value="Rossmann-like_a/b/a_fold"/>
</dbReference>
<dbReference type="InterPro" id="IPR004821">
    <property type="entry name" value="Cyt_trans-like"/>
</dbReference>
<evidence type="ECO:0000259" key="12">
    <source>
        <dbReference type="Pfam" id="PF01467"/>
    </source>
</evidence>
<accession>A0A2U8GUP8</accession>
<dbReference type="PANTHER" id="PTHR39321:SF3">
    <property type="entry name" value="PHOSPHOPANTETHEINE ADENYLYLTRANSFERASE"/>
    <property type="match status" value="1"/>
</dbReference>
<dbReference type="NCBIfam" id="NF000840">
    <property type="entry name" value="PRK00071.1-3"/>
    <property type="match status" value="1"/>
</dbReference>
<evidence type="ECO:0000256" key="4">
    <source>
        <dbReference type="ARBA" id="ARBA00022642"/>
    </source>
</evidence>
<keyword evidence="14" id="KW-1185">Reference proteome</keyword>
<comment type="catalytic activity">
    <reaction evidence="10 11">
        <text>nicotinate beta-D-ribonucleotide + ATP + H(+) = deamido-NAD(+) + diphosphate</text>
        <dbReference type="Rhea" id="RHEA:22860"/>
        <dbReference type="ChEBI" id="CHEBI:15378"/>
        <dbReference type="ChEBI" id="CHEBI:30616"/>
        <dbReference type="ChEBI" id="CHEBI:33019"/>
        <dbReference type="ChEBI" id="CHEBI:57502"/>
        <dbReference type="ChEBI" id="CHEBI:58437"/>
        <dbReference type="EC" id="2.7.7.18"/>
    </reaction>
</comment>
<dbReference type="NCBIfam" id="TIGR00125">
    <property type="entry name" value="cyt_tran_rel"/>
    <property type="match status" value="1"/>
</dbReference>
<reference evidence="13 14" key="1">
    <citation type="submission" date="2017-06" db="EMBL/GenBank/DDBJ databases">
        <title>Azoarcus.</title>
        <authorList>
            <person name="Woo J.-H."/>
            <person name="Kim H.-S."/>
        </authorList>
    </citation>
    <scope>NUCLEOTIDE SEQUENCE [LARGE SCALE GENOMIC DNA]</scope>
    <source>
        <strain evidence="13 14">TSPY31</strain>
    </source>
</reference>
<keyword evidence="8 11" id="KW-0067">ATP-binding</keyword>
<comment type="pathway">
    <text evidence="2 11">Cofactor biosynthesis; NAD(+) biosynthesis; deamido-NAD(+) from nicotinate D-ribonucleotide: step 1/1.</text>
</comment>
<dbReference type="GO" id="GO:0009435">
    <property type="term" value="P:NAD+ biosynthetic process"/>
    <property type="evidence" value="ECO:0007669"/>
    <property type="project" value="UniProtKB-UniRule"/>
</dbReference>
<evidence type="ECO:0000256" key="10">
    <source>
        <dbReference type="ARBA" id="ARBA00048721"/>
    </source>
</evidence>
<keyword evidence="5 11" id="KW-0808">Transferase</keyword>
<evidence type="ECO:0000256" key="9">
    <source>
        <dbReference type="ARBA" id="ARBA00023027"/>
    </source>
</evidence>
<dbReference type="AlphaFoldDB" id="A0A2U8GUP8"/>
<comment type="function">
    <text evidence="1 11">Catalyzes the reversible adenylation of nicotinate mononucleotide (NaMN) to nicotinic acid adenine dinucleotide (NaAD).</text>
</comment>
<dbReference type="KEGG" id="acom:CEW83_19825"/>
<evidence type="ECO:0000256" key="3">
    <source>
        <dbReference type="ARBA" id="ARBA00009014"/>
    </source>
</evidence>
<comment type="similarity">
    <text evidence="3 11">Belongs to the NadD family.</text>
</comment>
<keyword evidence="6 11" id="KW-0548">Nucleotidyltransferase</keyword>
<evidence type="ECO:0000256" key="7">
    <source>
        <dbReference type="ARBA" id="ARBA00022741"/>
    </source>
</evidence>
<dbReference type="PANTHER" id="PTHR39321">
    <property type="entry name" value="NICOTINATE-NUCLEOTIDE ADENYLYLTRANSFERASE-RELATED"/>
    <property type="match status" value="1"/>
</dbReference>
<dbReference type="NCBIfam" id="NF000839">
    <property type="entry name" value="PRK00071.1-1"/>
    <property type="match status" value="1"/>
</dbReference>
<evidence type="ECO:0000256" key="6">
    <source>
        <dbReference type="ARBA" id="ARBA00022695"/>
    </source>
</evidence>
<dbReference type="Gene3D" id="3.40.50.620">
    <property type="entry name" value="HUPs"/>
    <property type="match status" value="1"/>
</dbReference>
<dbReference type="UniPathway" id="UPA00253">
    <property type="reaction ID" value="UER00332"/>
</dbReference>
<dbReference type="GO" id="GO:0005524">
    <property type="term" value="F:ATP binding"/>
    <property type="evidence" value="ECO:0007669"/>
    <property type="project" value="UniProtKB-KW"/>
</dbReference>
<dbReference type="Proteomes" id="UP000244930">
    <property type="component" value="Chromosome"/>
</dbReference>
<protein>
    <recommendedName>
        <fullName evidence="11">Probable nicotinate-nucleotide adenylyltransferase</fullName>
        <ecNumber evidence="11">2.7.7.18</ecNumber>
    </recommendedName>
    <alternativeName>
        <fullName evidence="11">Deamido-NAD(+) diphosphorylase</fullName>
    </alternativeName>
    <alternativeName>
        <fullName evidence="11">Deamido-NAD(+) pyrophosphorylase</fullName>
    </alternativeName>
    <alternativeName>
        <fullName evidence="11">Nicotinate mononucleotide adenylyltransferase</fullName>
        <shortName evidence="11">NaMN adenylyltransferase</shortName>
    </alternativeName>
</protein>
<evidence type="ECO:0000256" key="8">
    <source>
        <dbReference type="ARBA" id="ARBA00022840"/>
    </source>
</evidence>
<name>A0A2U8GUP8_9RHOO</name>
<gene>
    <name evidence="11" type="primary">nadD</name>
    <name evidence="13" type="ORF">CEW83_19825</name>
</gene>
<dbReference type="CDD" id="cd02165">
    <property type="entry name" value="NMNAT"/>
    <property type="match status" value="1"/>
</dbReference>
<sequence>MCLACLTRSSLPSSSARPGPLGLLGGTFDPIHLAHLRLAEEACEALALDKVRLIPAGQPPHRGEPGSTPDDRLHMARLAVSGNPRLEVDDGEVRSPRKSYTVLTLERLRAEVGPEQPLVLILGADAFQGLPTWHRWTELFELTHIAVANRPGYAPHGRRWPGALSPELDEACRQRQITDPARLRERSCGYVIPFDMTPLAISASLIRDLVRTGTSPRYLLPDSVLDYIGLHHLYDNHE</sequence>
<dbReference type="EC" id="2.7.7.18" evidence="11"/>
<dbReference type="HAMAP" id="MF_00244">
    <property type="entry name" value="NaMN_adenylyltr"/>
    <property type="match status" value="1"/>
</dbReference>
<evidence type="ECO:0000256" key="5">
    <source>
        <dbReference type="ARBA" id="ARBA00022679"/>
    </source>
</evidence>
<evidence type="ECO:0000256" key="2">
    <source>
        <dbReference type="ARBA" id="ARBA00005019"/>
    </source>
</evidence>
<keyword evidence="7 11" id="KW-0547">Nucleotide-binding</keyword>
<evidence type="ECO:0000313" key="13">
    <source>
        <dbReference type="EMBL" id="AWI77198.1"/>
    </source>
</evidence>
<dbReference type="NCBIfam" id="TIGR00482">
    <property type="entry name" value="nicotinate (nicotinamide) nucleotide adenylyltransferase"/>
    <property type="match status" value="1"/>
</dbReference>
<dbReference type="EMBL" id="CP022187">
    <property type="protein sequence ID" value="AWI77198.1"/>
    <property type="molecule type" value="Genomic_DNA"/>
</dbReference>
<dbReference type="Pfam" id="PF01467">
    <property type="entry name" value="CTP_transf_like"/>
    <property type="match status" value="1"/>
</dbReference>
<dbReference type="InterPro" id="IPR005248">
    <property type="entry name" value="NadD/NMNAT"/>
</dbReference>
<dbReference type="GO" id="GO:0004515">
    <property type="term" value="F:nicotinate-nucleotide adenylyltransferase activity"/>
    <property type="evidence" value="ECO:0007669"/>
    <property type="project" value="UniProtKB-UniRule"/>
</dbReference>
<feature type="domain" description="Cytidyltransferase-like" evidence="12">
    <location>
        <begin position="23"/>
        <end position="207"/>
    </location>
</feature>
<dbReference type="SUPFAM" id="SSF52374">
    <property type="entry name" value="Nucleotidylyl transferase"/>
    <property type="match status" value="1"/>
</dbReference>
<keyword evidence="4 11" id="KW-0662">Pyridine nucleotide biosynthesis</keyword>
<keyword evidence="9 11" id="KW-0520">NAD</keyword>
<evidence type="ECO:0000313" key="14">
    <source>
        <dbReference type="Proteomes" id="UP000244930"/>
    </source>
</evidence>
<evidence type="ECO:0000256" key="11">
    <source>
        <dbReference type="HAMAP-Rule" id="MF_00244"/>
    </source>
</evidence>
<organism evidence="13 14">
    <name type="scientific">Parazoarcus communis</name>
    <dbReference type="NCBI Taxonomy" id="41977"/>
    <lineage>
        <taxon>Bacteria</taxon>
        <taxon>Pseudomonadati</taxon>
        <taxon>Pseudomonadota</taxon>
        <taxon>Betaproteobacteria</taxon>
        <taxon>Rhodocyclales</taxon>
        <taxon>Zoogloeaceae</taxon>
        <taxon>Parazoarcus</taxon>
    </lineage>
</organism>
<proteinExistence type="inferred from homology"/>
<evidence type="ECO:0000256" key="1">
    <source>
        <dbReference type="ARBA" id="ARBA00002324"/>
    </source>
</evidence>